<dbReference type="GO" id="GO:0005739">
    <property type="term" value="C:mitochondrion"/>
    <property type="evidence" value="ECO:0007669"/>
    <property type="project" value="TreeGrafter"/>
</dbReference>
<dbReference type="EMBL" id="JAQQPM010000003">
    <property type="protein sequence ID" value="KAK2070025.1"/>
    <property type="molecule type" value="Genomic_DNA"/>
</dbReference>
<dbReference type="GO" id="GO:0046872">
    <property type="term" value="F:metal ion binding"/>
    <property type="evidence" value="ECO:0007669"/>
    <property type="project" value="UniProtKB-KW"/>
</dbReference>
<keyword evidence="4 9" id="KW-0436">Ligase</keyword>
<dbReference type="PIRSF" id="PIRSF001563">
    <property type="entry name" value="Folylpolyglu_synth"/>
    <property type="match status" value="1"/>
</dbReference>
<dbReference type="InterPro" id="IPR036565">
    <property type="entry name" value="Mur-like_cat_sf"/>
</dbReference>
<dbReference type="Gene3D" id="3.90.190.20">
    <property type="entry name" value="Mur ligase, C-terminal domain"/>
    <property type="match status" value="1"/>
</dbReference>
<dbReference type="SUPFAM" id="SSF53623">
    <property type="entry name" value="MurD-like peptide ligases, catalytic domain"/>
    <property type="match status" value="1"/>
</dbReference>
<organism evidence="10 11">
    <name type="scientific">Phyllachora maydis</name>
    <dbReference type="NCBI Taxonomy" id="1825666"/>
    <lineage>
        <taxon>Eukaryota</taxon>
        <taxon>Fungi</taxon>
        <taxon>Dikarya</taxon>
        <taxon>Ascomycota</taxon>
        <taxon>Pezizomycotina</taxon>
        <taxon>Sordariomycetes</taxon>
        <taxon>Sordariomycetidae</taxon>
        <taxon>Phyllachorales</taxon>
        <taxon>Phyllachoraceae</taxon>
        <taxon>Phyllachora</taxon>
    </lineage>
</organism>
<name>A0AAD9I3U0_9PEZI</name>
<comment type="similarity">
    <text evidence="2 9">Belongs to the folylpolyglutamate synthase family.</text>
</comment>
<dbReference type="Gene3D" id="3.40.1190.10">
    <property type="entry name" value="Mur-like, catalytic domain"/>
    <property type="match status" value="1"/>
</dbReference>
<dbReference type="InterPro" id="IPR001645">
    <property type="entry name" value="Folylpolyglutamate_synth"/>
</dbReference>
<evidence type="ECO:0000256" key="5">
    <source>
        <dbReference type="ARBA" id="ARBA00022723"/>
    </source>
</evidence>
<keyword evidence="11" id="KW-1185">Reference proteome</keyword>
<sequence>MIELGLARIRRLLHNTPQPWRAIHVAGTNGKGSICAYLAALFHASGQSCGRFTSPHLIDRWDGIAVDGAPVSEAAFREAEAAVKQREKAGGIGASEFELLTATAFELFNRAQVRFAVVEAGMGGRLDATNAMHHKDVAVIARIGLDHQAFLGNTLEEIATQKAGIISPGVKVVVHPTNPPSVLEALEQHAREFQAADFCVPGIVDLAAVMAEEGWEPHQVENLAVAQLAFRCAFFGSSQPLTHLLPALRRVEWPGRLQKLDISAVAGRTEPVLLDGAHNTQSAEALAAYVTKHLRVEGQPLTWVLAATQGKDMNGILALLLRPGDRVAAVRFEPVDGMPWVSPVEPADLLSMTSQHGISPLDQHDSGSDVKGALTWASSVAAEGPLVIAGSLYLVSSVLRLLRKQNS</sequence>
<evidence type="ECO:0000256" key="7">
    <source>
        <dbReference type="ARBA" id="ARBA00022840"/>
    </source>
</evidence>
<dbReference type="InterPro" id="IPR036615">
    <property type="entry name" value="Mur_ligase_C_dom_sf"/>
</dbReference>
<dbReference type="AlphaFoldDB" id="A0AAD9I3U0"/>
<evidence type="ECO:0000313" key="11">
    <source>
        <dbReference type="Proteomes" id="UP001217918"/>
    </source>
</evidence>
<comment type="pathway">
    <text evidence="1 9">Cofactor biosynthesis; tetrahydrofolylpolyglutamate biosynthesis.</text>
</comment>
<evidence type="ECO:0000256" key="6">
    <source>
        <dbReference type="ARBA" id="ARBA00022741"/>
    </source>
</evidence>
<protein>
    <recommendedName>
        <fullName evidence="9">Dihydrofolate synthetase</fullName>
        <ecNumber evidence="9">6.3.2.12</ecNumber>
    </recommendedName>
</protein>
<evidence type="ECO:0000256" key="2">
    <source>
        <dbReference type="ARBA" id="ARBA00008276"/>
    </source>
</evidence>
<dbReference type="GO" id="GO:0005829">
    <property type="term" value="C:cytosol"/>
    <property type="evidence" value="ECO:0007669"/>
    <property type="project" value="TreeGrafter"/>
</dbReference>
<dbReference type="PANTHER" id="PTHR11136:SF0">
    <property type="entry name" value="DIHYDROFOLATE SYNTHETASE-RELATED"/>
    <property type="match status" value="1"/>
</dbReference>
<comment type="caution">
    <text evidence="10">The sequence shown here is derived from an EMBL/GenBank/DDBJ whole genome shotgun (WGS) entry which is preliminary data.</text>
</comment>
<keyword evidence="8" id="KW-0460">Magnesium</keyword>
<dbReference type="FunFam" id="3.90.190.20:FF:000010">
    <property type="entry name" value="Dihydrofolate synthetase"/>
    <property type="match status" value="1"/>
</dbReference>
<gene>
    <name evidence="10" type="ORF">P8C59_004560</name>
</gene>
<dbReference type="SUPFAM" id="SSF53244">
    <property type="entry name" value="MurD-like peptide ligases, peptide-binding domain"/>
    <property type="match status" value="1"/>
</dbReference>
<reference evidence="10" key="1">
    <citation type="journal article" date="2023" name="Mol. Plant Microbe Interact.">
        <title>Elucidating the Obligate Nature and Biological Capacity of an Invasive Fungal Corn Pathogen.</title>
        <authorList>
            <person name="MacCready J.S."/>
            <person name="Roggenkamp E.M."/>
            <person name="Gdanetz K."/>
            <person name="Chilvers M.I."/>
        </authorList>
    </citation>
    <scope>NUCLEOTIDE SEQUENCE</scope>
    <source>
        <strain evidence="10">PM02</strain>
    </source>
</reference>
<evidence type="ECO:0000256" key="1">
    <source>
        <dbReference type="ARBA" id="ARBA00005150"/>
    </source>
</evidence>
<evidence type="ECO:0000256" key="8">
    <source>
        <dbReference type="ARBA" id="ARBA00022842"/>
    </source>
</evidence>
<keyword evidence="6 9" id="KW-0547">Nucleotide-binding</keyword>
<dbReference type="PANTHER" id="PTHR11136">
    <property type="entry name" value="FOLYLPOLYGLUTAMATE SYNTHASE-RELATED"/>
    <property type="match status" value="1"/>
</dbReference>
<dbReference type="NCBIfam" id="TIGR01499">
    <property type="entry name" value="folC"/>
    <property type="match status" value="1"/>
</dbReference>
<evidence type="ECO:0000256" key="3">
    <source>
        <dbReference type="ARBA" id="ARBA00022563"/>
    </source>
</evidence>
<comment type="catalytic activity">
    <reaction evidence="9">
        <text>7,8-dihydropteroate + L-glutamate + ATP = 7,8-dihydrofolate + ADP + phosphate + H(+)</text>
        <dbReference type="Rhea" id="RHEA:23584"/>
        <dbReference type="ChEBI" id="CHEBI:15378"/>
        <dbReference type="ChEBI" id="CHEBI:17839"/>
        <dbReference type="ChEBI" id="CHEBI:29985"/>
        <dbReference type="ChEBI" id="CHEBI:30616"/>
        <dbReference type="ChEBI" id="CHEBI:43474"/>
        <dbReference type="ChEBI" id="CHEBI:57451"/>
        <dbReference type="ChEBI" id="CHEBI:456216"/>
        <dbReference type="EC" id="6.3.2.12"/>
    </reaction>
</comment>
<dbReference type="GO" id="GO:0008841">
    <property type="term" value="F:dihydrofolate synthase activity"/>
    <property type="evidence" value="ECO:0007669"/>
    <property type="project" value="UniProtKB-EC"/>
</dbReference>
<dbReference type="Proteomes" id="UP001217918">
    <property type="component" value="Unassembled WGS sequence"/>
</dbReference>
<proteinExistence type="inferred from homology"/>
<keyword evidence="7 9" id="KW-0067">ATP-binding</keyword>
<dbReference type="GO" id="GO:0006730">
    <property type="term" value="P:one-carbon metabolic process"/>
    <property type="evidence" value="ECO:0007669"/>
    <property type="project" value="UniProtKB-KW"/>
</dbReference>
<evidence type="ECO:0000256" key="4">
    <source>
        <dbReference type="ARBA" id="ARBA00022598"/>
    </source>
</evidence>
<dbReference type="GO" id="GO:0005524">
    <property type="term" value="F:ATP binding"/>
    <property type="evidence" value="ECO:0007669"/>
    <property type="project" value="UniProtKB-KW"/>
</dbReference>
<evidence type="ECO:0000313" key="10">
    <source>
        <dbReference type="EMBL" id="KAK2070025.1"/>
    </source>
</evidence>
<dbReference type="EC" id="6.3.2.12" evidence="9"/>
<dbReference type="GO" id="GO:0004326">
    <property type="term" value="F:tetrahydrofolylpolyglutamate synthase activity"/>
    <property type="evidence" value="ECO:0007669"/>
    <property type="project" value="InterPro"/>
</dbReference>
<keyword evidence="3 9" id="KW-0554">One-carbon metabolism</keyword>
<keyword evidence="5" id="KW-0479">Metal-binding</keyword>
<accession>A0AAD9I3U0</accession>
<evidence type="ECO:0000256" key="9">
    <source>
        <dbReference type="PIRNR" id="PIRNR001563"/>
    </source>
</evidence>